<keyword evidence="2" id="KW-0058">Aromatic hydrocarbons catabolism</keyword>
<evidence type="ECO:0000259" key="6">
    <source>
        <dbReference type="Pfam" id="PF06441"/>
    </source>
</evidence>
<evidence type="ECO:0000313" key="7">
    <source>
        <dbReference type="EMBL" id="KAJ8877463.1"/>
    </source>
</evidence>
<feature type="region of interest" description="Disordered" evidence="4">
    <location>
        <begin position="401"/>
        <end position="436"/>
    </location>
</feature>
<feature type="transmembrane region" description="Helical" evidence="5">
    <location>
        <begin position="157"/>
        <end position="175"/>
    </location>
</feature>
<dbReference type="InterPro" id="IPR010497">
    <property type="entry name" value="Epoxide_hydro_N"/>
</dbReference>
<dbReference type="Proteomes" id="UP001159363">
    <property type="component" value="Chromosome 7"/>
</dbReference>
<dbReference type="InterPro" id="IPR029058">
    <property type="entry name" value="AB_hydrolase_fold"/>
</dbReference>
<dbReference type="InterPro" id="IPR000639">
    <property type="entry name" value="Epox_hydrolase-like"/>
</dbReference>
<dbReference type="Gene3D" id="3.40.50.1820">
    <property type="entry name" value="alpha/beta hydrolase"/>
    <property type="match status" value="1"/>
</dbReference>
<comment type="similarity">
    <text evidence="1">Belongs to the peptidase S33 family.</text>
</comment>
<dbReference type="EMBL" id="JARBHB010000008">
    <property type="protein sequence ID" value="KAJ8877463.1"/>
    <property type="molecule type" value="Genomic_DNA"/>
</dbReference>
<name>A0ABQ9GZR8_9NEOP</name>
<evidence type="ECO:0000256" key="3">
    <source>
        <dbReference type="ARBA" id="ARBA00022801"/>
    </source>
</evidence>
<gene>
    <name evidence="7" type="ORF">PR048_021918</name>
</gene>
<accession>A0ABQ9GZR8</accession>
<keyword evidence="5" id="KW-0472">Membrane</keyword>
<dbReference type="PANTHER" id="PTHR21661:SF35">
    <property type="entry name" value="EPOXIDE HYDROLASE"/>
    <property type="match status" value="1"/>
</dbReference>
<feature type="domain" description="Epoxide hydrolase N-terminal" evidence="6">
    <location>
        <begin position="203"/>
        <end position="313"/>
    </location>
</feature>
<dbReference type="Pfam" id="PF06441">
    <property type="entry name" value="EHN"/>
    <property type="match status" value="1"/>
</dbReference>
<evidence type="ECO:0000313" key="8">
    <source>
        <dbReference type="Proteomes" id="UP001159363"/>
    </source>
</evidence>
<protein>
    <recommendedName>
        <fullName evidence="6">Epoxide hydrolase N-terminal domain-containing protein</fullName>
    </recommendedName>
</protein>
<keyword evidence="3" id="KW-0378">Hydrolase</keyword>
<evidence type="ECO:0000256" key="4">
    <source>
        <dbReference type="SAM" id="MobiDB-lite"/>
    </source>
</evidence>
<keyword evidence="5" id="KW-0812">Transmembrane</keyword>
<evidence type="ECO:0000256" key="2">
    <source>
        <dbReference type="ARBA" id="ARBA00022797"/>
    </source>
</evidence>
<comment type="caution">
    <text evidence="7">The sequence shown here is derived from an EMBL/GenBank/DDBJ whole genome shotgun (WGS) entry which is preliminary data.</text>
</comment>
<feature type="compositionally biased region" description="Basic residues" evidence="4">
    <location>
        <begin position="410"/>
        <end position="420"/>
    </location>
</feature>
<keyword evidence="8" id="KW-1185">Reference proteome</keyword>
<proteinExistence type="inferred from homology"/>
<evidence type="ECO:0000256" key="1">
    <source>
        <dbReference type="ARBA" id="ARBA00010088"/>
    </source>
</evidence>
<evidence type="ECO:0000256" key="5">
    <source>
        <dbReference type="SAM" id="Phobius"/>
    </source>
</evidence>
<dbReference type="PRINTS" id="PR00412">
    <property type="entry name" value="EPOXHYDRLASE"/>
</dbReference>
<organism evidence="7 8">
    <name type="scientific">Dryococelus australis</name>
    <dbReference type="NCBI Taxonomy" id="614101"/>
    <lineage>
        <taxon>Eukaryota</taxon>
        <taxon>Metazoa</taxon>
        <taxon>Ecdysozoa</taxon>
        <taxon>Arthropoda</taxon>
        <taxon>Hexapoda</taxon>
        <taxon>Insecta</taxon>
        <taxon>Pterygota</taxon>
        <taxon>Neoptera</taxon>
        <taxon>Polyneoptera</taxon>
        <taxon>Phasmatodea</taxon>
        <taxon>Verophasmatodea</taxon>
        <taxon>Anareolatae</taxon>
        <taxon>Phasmatidae</taxon>
        <taxon>Eurycanthinae</taxon>
        <taxon>Dryococelus</taxon>
    </lineage>
</organism>
<sequence>MNGRHKHPYPDWLEPGAPRTADRRATDYAIGVGTRKYERTKDRCMAISLPNVLRWSRGGLYVSLLASHQGELGSIPGRATPGFTHNGIVPDDAGGRRIFSGVSRFLPVKVIPALFHTYLASPSSALKTSLPMTYTACIRIADYCSYAFFARPGIMGLLVKLVVLLVAILVGYLYMSLTAVPPVPKLESKWWGRGQPQRVDQSIRPFKINIPQKALNDLKQRLKQVPDLTPPLEGIGFEYGFNSKYLQDVVQYWRDKYDWRQRENFLNSLPQFKTYVDGLDMHFIHVKPKNVPANTRVLPLLLLHGWPGSIREFYSIIPLLTTPRSGVDFVFEVVAPSLPGYGFSEGAAKPGLGTARTTVVIKNLMDRLGHDRFYVQGGDWGSFIASTMAAMYKDNRSVAPSLGNTDQVLRRGRRGGRRRNPSSSSSRSADRSAEARHRHAIPHCRAVVGVHLNFCFVETALSNLKWVLGSLWPTLIVDKEYVGRMYPVGAKFTNILKESGYMHIQATKPDTVAMALRDSPVGLAAYILEKFSTWTNPEWESRPDGGLTAKYKLDDLLDNIMIYWLSGSITTSVRLYSEHFGKENREWD</sequence>
<keyword evidence="5" id="KW-1133">Transmembrane helix</keyword>
<dbReference type="SUPFAM" id="SSF53474">
    <property type="entry name" value="alpha/beta-Hydrolases"/>
    <property type="match status" value="1"/>
</dbReference>
<reference evidence="7 8" key="1">
    <citation type="submission" date="2023-02" db="EMBL/GenBank/DDBJ databases">
        <title>LHISI_Scaffold_Assembly.</title>
        <authorList>
            <person name="Stuart O.P."/>
            <person name="Cleave R."/>
            <person name="Magrath M.J.L."/>
            <person name="Mikheyev A.S."/>
        </authorList>
    </citation>
    <scope>NUCLEOTIDE SEQUENCE [LARGE SCALE GENOMIC DNA]</scope>
    <source>
        <strain evidence="7">Daus_M_001</strain>
        <tissue evidence="7">Leg muscle</tissue>
    </source>
</reference>
<dbReference type="PANTHER" id="PTHR21661">
    <property type="entry name" value="EPOXIDE HYDROLASE 1-RELATED"/>
    <property type="match status" value="1"/>
</dbReference>